<dbReference type="OrthoDB" id="9815657at2"/>
<evidence type="ECO:0000313" key="3">
    <source>
        <dbReference type="EMBL" id="AVP97298.1"/>
    </source>
</evidence>
<dbReference type="Gene3D" id="2.120.10.30">
    <property type="entry name" value="TolB, C-terminal domain"/>
    <property type="match status" value="2"/>
</dbReference>
<keyword evidence="2" id="KW-0732">Signal</keyword>
<gene>
    <name evidence="3" type="ORF">C7S18_08880</name>
</gene>
<dbReference type="SUPFAM" id="SSF82171">
    <property type="entry name" value="DPP6 N-terminal domain-like"/>
    <property type="match status" value="2"/>
</dbReference>
<dbReference type="Proteomes" id="UP000241074">
    <property type="component" value="Chromosome"/>
</dbReference>
<dbReference type="PANTHER" id="PTHR36842">
    <property type="entry name" value="PROTEIN TOLB HOMOLOG"/>
    <property type="match status" value="1"/>
</dbReference>
<evidence type="ECO:0000313" key="4">
    <source>
        <dbReference type="Proteomes" id="UP000241074"/>
    </source>
</evidence>
<dbReference type="EMBL" id="CP027860">
    <property type="protein sequence ID" value="AVP97298.1"/>
    <property type="molecule type" value="Genomic_DNA"/>
</dbReference>
<evidence type="ECO:0000256" key="2">
    <source>
        <dbReference type="SAM" id="SignalP"/>
    </source>
</evidence>
<proteinExistence type="inferred from homology"/>
<protein>
    <submittedName>
        <fullName evidence="3">Uncharacterized protein</fullName>
    </submittedName>
</protein>
<accession>A0A2P1PR59</accession>
<reference evidence="3 4" key="2">
    <citation type="submission" date="2018-03" db="EMBL/GenBank/DDBJ databases">
        <authorList>
            <person name="Keele B.F."/>
        </authorList>
    </citation>
    <scope>NUCLEOTIDE SEQUENCE [LARGE SCALE GENOMIC DNA]</scope>
    <source>
        <strain evidence="3 4">D13</strain>
    </source>
</reference>
<dbReference type="AlphaFoldDB" id="A0A2P1PR59"/>
<sequence length="821" mass="87363">MVFLKHFSQASRNLLLAGLFSSAFAAHALELASPAAFASMSASNGASEHGSASADLNWIAFDSTASNLVKADQNQYRDVFLFETLAGNRIISQVGDAPANGDSSHPDLSADGEWLVFQSNASNLTADDHNGTSDIFVYQRSTQLLRRLAPAGAESNGPSTRPRISASGQRIVFLSEANNWVTNDVNGMADVFVYDLSTNHVTRASVRPSGVDITDHPPLSAQISGDGLCVSIESRSELYVDDDLNGIVDYFVTQPNGLGTRRASVGSFGEELNAVTAGRHALIDCSRLIFHSLDPRATPSGFVTGFFLNDNNINTHLPLDAWASEAHVGLALSRDHRFLVVGTDREVNLPAVQEIIDLQTLEVTTSSTAHGLVQAISNSGDLILKQTSRALLPNDRNQRADLILSGPGPGNSLWISAALATESADLLPNGASGLGQGIVGPGLGLVRERRQAASGDGRFVLFSSMASNLVSNDLNEVEDVFIRDRLLAQTRRVGLRLDGSEPTEASTASDLSADGRWVLFESCDSLGLDSSPLICDLFMRDTQSGAIEQVNVSSAGTPGDGGGAIGRGHEARMSKDARIIVFTSIASNLVAGPNPAGASVFVRDRLLGSTELLGLGVAPMISRNGQYVIWIHGNSLKFLDRQSGSSQALPLSYDGLPLNGLRLNHASVSDDGRYVAFDTDAGNVVPGDRDERVDVFVHDRQTQQSILVSQDLEFVPAAGELSPDGVWLSYLSDGERGTTHRQLINVDWQTGRRHVLIESPLLETSNNQVAQPRFSADSTQIVALAAGLSASAPAIRGDLAAIYVLPSAPDRLFASNFETAD</sequence>
<dbReference type="Pfam" id="PF07676">
    <property type="entry name" value="PD40"/>
    <property type="match status" value="2"/>
</dbReference>
<keyword evidence="4" id="KW-1185">Reference proteome</keyword>
<organism evidence="3 4">
    <name type="scientific">Ahniella affigens</name>
    <dbReference type="NCBI Taxonomy" id="2021234"/>
    <lineage>
        <taxon>Bacteria</taxon>
        <taxon>Pseudomonadati</taxon>
        <taxon>Pseudomonadota</taxon>
        <taxon>Gammaproteobacteria</taxon>
        <taxon>Lysobacterales</taxon>
        <taxon>Rhodanobacteraceae</taxon>
        <taxon>Ahniella</taxon>
    </lineage>
</organism>
<dbReference type="InterPro" id="IPR011042">
    <property type="entry name" value="6-blade_b-propeller_TolB-like"/>
</dbReference>
<name>A0A2P1PR59_9GAMM</name>
<evidence type="ECO:0000256" key="1">
    <source>
        <dbReference type="ARBA" id="ARBA00009820"/>
    </source>
</evidence>
<feature type="chain" id="PRO_5015141173" evidence="2">
    <location>
        <begin position="29"/>
        <end position="821"/>
    </location>
</feature>
<dbReference type="KEGG" id="xba:C7S18_08880"/>
<dbReference type="PANTHER" id="PTHR36842:SF1">
    <property type="entry name" value="PROTEIN TOLB"/>
    <property type="match status" value="1"/>
</dbReference>
<dbReference type="InterPro" id="IPR011659">
    <property type="entry name" value="WD40"/>
</dbReference>
<dbReference type="RefSeq" id="WP_106891222.1">
    <property type="nucleotide sequence ID" value="NZ_CP027860.1"/>
</dbReference>
<reference evidence="3 4" key="1">
    <citation type="submission" date="2018-03" db="EMBL/GenBank/DDBJ databases">
        <title>Ahniella affigens gen. nov., sp. nov., a gammaproteobacterium isolated from sandy soil near a stream.</title>
        <authorList>
            <person name="Ko Y."/>
            <person name="Kim J.-H."/>
        </authorList>
    </citation>
    <scope>NUCLEOTIDE SEQUENCE [LARGE SCALE GENOMIC DNA]</scope>
    <source>
        <strain evidence="3 4">D13</strain>
    </source>
</reference>
<comment type="similarity">
    <text evidence="1">Belongs to the TolB family.</text>
</comment>
<feature type="signal peptide" evidence="2">
    <location>
        <begin position="1"/>
        <end position="28"/>
    </location>
</feature>